<sequence>MLPLPPKSPELNPVENLWLFMRENWLSKRMFKSYDDIVADCCDAWRKPALARHVHRTERMGKWVLISEEPYNWGLAVSVITGFSPRVVSSGAGRRLRPSFAATLSD</sequence>
<dbReference type="InterPro" id="IPR038717">
    <property type="entry name" value="Tc1-like_DDE_dom"/>
</dbReference>
<dbReference type="GO" id="GO:0003676">
    <property type="term" value="F:nucleic acid binding"/>
    <property type="evidence" value="ECO:0007669"/>
    <property type="project" value="InterPro"/>
</dbReference>
<accession>A0A7C1T939</accession>
<name>A0A7C1T939_9HYPH</name>
<dbReference type="Gene3D" id="3.30.420.10">
    <property type="entry name" value="Ribonuclease H-like superfamily/Ribonuclease H"/>
    <property type="match status" value="1"/>
</dbReference>
<dbReference type="InterPro" id="IPR036397">
    <property type="entry name" value="RNaseH_sf"/>
</dbReference>
<protein>
    <recommendedName>
        <fullName evidence="1">Tc1-like transposase DDE domain-containing protein</fullName>
    </recommendedName>
</protein>
<evidence type="ECO:0000259" key="1">
    <source>
        <dbReference type="Pfam" id="PF13358"/>
    </source>
</evidence>
<gene>
    <name evidence="2" type="ORF">ENP70_19205</name>
</gene>
<dbReference type="AlphaFoldDB" id="A0A7C1T939"/>
<dbReference type="EMBL" id="DSKI01000986">
    <property type="protein sequence ID" value="HEB45765.1"/>
    <property type="molecule type" value="Genomic_DNA"/>
</dbReference>
<organism evidence="2">
    <name type="scientific">Agrobacterium albertimagni</name>
    <dbReference type="NCBI Taxonomy" id="147266"/>
    <lineage>
        <taxon>Bacteria</taxon>
        <taxon>Pseudomonadati</taxon>
        <taxon>Pseudomonadota</taxon>
        <taxon>Alphaproteobacteria</taxon>
        <taxon>Hyphomicrobiales</taxon>
        <taxon>Rhizobiaceae</taxon>
        <taxon>Rhizobium/Agrobacterium group</taxon>
        <taxon>Agrobacterium</taxon>
    </lineage>
</organism>
<proteinExistence type="predicted"/>
<feature type="domain" description="Tc1-like transposase DDE" evidence="1">
    <location>
        <begin position="4"/>
        <end position="37"/>
    </location>
</feature>
<dbReference type="Pfam" id="PF13358">
    <property type="entry name" value="DDE_3"/>
    <property type="match status" value="1"/>
</dbReference>
<evidence type="ECO:0000313" key="2">
    <source>
        <dbReference type="EMBL" id="HEB45765.1"/>
    </source>
</evidence>
<reference evidence="2" key="1">
    <citation type="journal article" date="2020" name="mSystems">
        <title>Genome- and Community-Level Interaction Insights into Carbon Utilization and Element Cycling Functions of Hydrothermarchaeota in Hydrothermal Sediment.</title>
        <authorList>
            <person name="Zhou Z."/>
            <person name="Liu Y."/>
            <person name="Xu W."/>
            <person name="Pan J."/>
            <person name="Luo Z.H."/>
            <person name="Li M."/>
        </authorList>
    </citation>
    <scope>NUCLEOTIDE SEQUENCE [LARGE SCALE GENOMIC DNA]</scope>
    <source>
        <strain evidence="2">SpSt-243</strain>
    </source>
</reference>
<comment type="caution">
    <text evidence="2">The sequence shown here is derived from an EMBL/GenBank/DDBJ whole genome shotgun (WGS) entry which is preliminary data.</text>
</comment>